<dbReference type="STRING" id="1220162.K1VH66"/>
<name>K1VH66_TRIAC</name>
<feature type="region of interest" description="Disordered" evidence="2">
    <location>
        <begin position="110"/>
        <end position="138"/>
    </location>
</feature>
<feature type="region of interest" description="Disordered" evidence="2">
    <location>
        <begin position="1"/>
        <end position="44"/>
    </location>
</feature>
<feature type="region of interest" description="Disordered" evidence="2">
    <location>
        <begin position="356"/>
        <end position="395"/>
    </location>
</feature>
<dbReference type="AlphaFoldDB" id="K1VH66"/>
<dbReference type="GO" id="GO:1990904">
    <property type="term" value="C:ribonucleoprotein complex"/>
    <property type="evidence" value="ECO:0007669"/>
    <property type="project" value="TreeGrafter"/>
</dbReference>
<feature type="compositionally biased region" description="Basic and acidic residues" evidence="2">
    <location>
        <begin position="468"/>
        <end position="480"/>
    </location>
</feature>
<organism evidence="3 4">
    <name type="scientific">Trichosporon asahii var. asahii (strain CBS 8904)</name>
    <name type="common">Yeast</name>
    <dbReference type="NCBI Taxonomy" id="1220162"/>
    <lineage>
        <taxon>Eukaryota</taxon>
        <taxon>Fungi</taxon>
        <taxon>Dikarya</taxon>
        <taxon>Basidiomycota</taxon>
        <taxon>Agaricomycotina</taxon>
        <taxon>Tremellomycetes</taxon>
        <taxon>Trichosporonales</taxon>
        <taxon>Trichosporonaceae</taxon>
        <taxon>Trichosporon</taxon>
    </lineage>
</organism>
<dbReference type="PANTHER" id="PTHR31027:SF2">
    <property type="entry name" value="LEBERCILIN DOMAIN-CONTAINING PROTEIN"/>
    <property type="match status" value="1"/>
</dbReference>
<feature type="region of interest" description="Disordered" evidence="2">
    <location>
        <begin position="455"/>
        <end position="487"/>
    </location>
</feature>
<comment type="caution">
    <text evidence="3">The sequence shown here is derived from an EMBL/GenBank/DDBJ whole genome shotgun (WGS) entry which is preliminary data.</text>
</comment>
<reference evidence="3 4" key="1">
    <citation type="journal article" date="2012" name="Eukaryot. Cell">
        <title>Genome sequence of the Trichosporon asahii environmental strain CBS 8904.</title>
        <authorList>
            <person name="Yang R.Y."/>
            <person name="Li H.T."/>
            <person name="Zhu H."/>
            <person name="Zhou G.P."/>
            <person name="Wang M."/>
            <person name="Wang L."/>
        </authorList>
    </citation>
    <scope>NUCLEOTIDE SEQUENCE [LARGE SCALE GENOMIC DNA]</scope>
    <source>
        <strain evidence="3 4">CBS 8904</strain>
    </source>
</reference>
<sequence length="487" mass="53807">MPPPTASLNPKAPHPKTGGNDRAEDHVGGKPDQKKYNDEQDALTKEIAQVKTKLDAVRSRIDLSRAPKSDDRRSQLKAEMDGLRGEQGKFKDERNKLFTEMRKLQDNLNKKIKDVNAQRQKTGFKNASELESQVESGSMKLVDEKRALQEISQLRRAQKTMENSASSDEAIAADKARIDELKAKLDDPEAKKVSDRFDSLKKEMDALRAEGDKAYQERNKLFDERRALEKQMDELYGKKRASAQAYNEAKDAYYAKVQAIRQARQEKFKAEKAKEDAARRDEEIAQMREDAKVPAYTSEIEDCKLLINYLTGKSEDTQTTAEKKAGSGIAGVKELEVRKVEADFAGMRLKKKDEELEGFFGGSGKGKKKGGRKGQASANGSGTATPTTPSNDAVNLPLGMLSALLAFGIQPPSGRDDVARTVSDLETKMAWFEANSAAQTQKEIERVEKLVAKMQKKNGDAGADADAEGDKDAEEKKDEPAAAATEA</sequence>
<dbReference type="GO" id="GO:0003729">
    <property type="term" value="F:mRNA binding"/>
    <property type="evidence" value="ECO:0007669"/>
    <property type="project" value="TreeGrafter"/>
</dbReference>
<protein>
    <submittedName>
        <fullName evidence="3">Nuclear segregation protein Bfr1</fullName>
    </submittedName>
</protein>
<dbReference type="HOGENOM" id="CLU_023943_0_0_1"/>
<dbReference type="GO" id="GO:0005783">
    <property type="term" value="C:endoplasmic reticulum"/>
    <property type="evidence" value="ECO:0007669"/>
    <property type="project" value="TreeGrafter"/>
</dbReference>
<dbReference type="GO" id="GO:0042175">
    <property type="term" value="C:nuclear outer membrane-endoplasmic reticulum membrane network"/>
    <property type="evidence" value="ECO:0007669"/>
    <property type="project" value="TreeGrafter"/>
</dbReference>
<evidence type="ECO:0000256" key="1">
    <source>
        <dbReference type="SAM" id="Coils"/>
    </source>
</evidence>
<dbReference type="GO" id="GO:0008298">
    <property type="term" value="P:intracellular mRNA localization"/>
    <property type="evidence" value="ECO:0007669"/>
    <property type="project" value="TreeGrafter"/>
</dbReference>
<feature type="coiled-coil region" evidence="1">
    <location>
        <begin position="190"/>
        <end position="290"/>
    </location>
</feature>
<evidence type="ECO:0000313" key="4">
    <source>
        <dbReference type="Proteomes" id="UP000006757"/>
    </source>
</evidence>
<evidence type="ECO:0000256" key="2">
    <source>
        <dbReference type="SAM" id="MobiDB-lite"/>
    </source>
</evidence>
<dbReference type="PANTHER" id="PTHR31027">
    <property type="entry name" value="NUCLEAR SEGREGATION PROTEIN BFR1"/>
    <property type="match status" value="1"/>
</dbReference>
<gene>
    <name evidence="3" type="ORF">A1Q2_07203</name>
</gene>
<proteinExistence type="predicted"/>
<dbReference type="Proteomes" id="UP000006757">
    <property type="component" value="Unassembled WGS sequence"/>
</dbReference>
<keyword evidence="1" id="KW-0175">Coiled coil</keyword>
<accession>K1VH66</accession>
<dbReference type="InterPro" id="IPR039604">
    <property type="entry name" value="Bfr1"/>
</dbReference>
<dbReference type="InParanoid" id="K1VH66"/>
<feature type="compositionally biased region" description="Polar residues" evidence="2">
    <location>
        <begin position="376"/>
        <end position="393"/>
    </location>
</feature>
<feature type="compositionally biased region" description="Basic and acidic residues" evidence="2">
    <location>
        <begin position="19"/>
        <end position="44"/>
    </location>
</feature>
<dbReference type="FunCoup" id="K1VH66">
    <property type="interactions" value="18"/>
</dbReference>
<evidence type="ECO:0000313" key="3">
    <source>
        <dbReference type="EMBL" id="EKC98466.1"/>
    </source>
</evidence>
<dbReference type="eggNOG" id="ENOG502QRKP">
    <property type="taxonomic scope" value="Eukaryota"/>
</dbReference>
<dbReference type="OMA" id="AHWKEDQ"/>
<dbReference type="EMBL" id="AMBO01000389">
    <property type="protein sequence ID" value="EKC98466.1"/>
    <property type="molecule type" value="Genomic_DNA"/>
</dbReference>
<dbReference type="OrthoDB" id="2195113at2759"/>
<keyword evidence="4" id="KW-1185">Reference proteome</keyword>
<feature type="compositionally biased region" description="Polar residues" evidence="2">
    <location>
        <begin position="117"/>
        <end position="136"/>
    </location>
</feature>
<feature type="region of interest" description="Disordered" evidence="2">
    <location>
        <begin position="60"/>
        <end position="94"/>
    </location>
</feature>